<comment type="caution">
    <text evidence="3">The sequence shown here is derived from an EMBL/GenBank/DDBJ whole genome shotgun (WGS) entry which is preliminary data.</text>
</comment>
<organism evidence="3 4">
    <name type="scientific">Streptomyces spororaveus</name>
    <dbReference type="NCBI Taxonomy" id="284039"/>
    <lineage>
        <taxon>Bacteria</taxon>
        <taxon>Bacillati</taxon>
        <taxon>Actinomycetota</taxon>
        <taxon>Actinomycetes</taxon>
        <taxon>Kitasatosporales</taxon>
        <taxon>Streptomycetaceae</taxon>
        <taxon>Streptomyces</taxon>
    </lineage>
</organism>
<dbReference type="RefSeq" id="WP_237403995.1">
    <property type="nucleotide sequence ID" value="NZ_BAAATO010000036.1"/>
</dbReference>
<feature type="compositionally biased region" description="Low complexity" evidence="1">
    <location>
        <begin position="36"/>
        <end position="61"/>
    </location>
</feature>
<evidence type="ECO:0000256" key="2">
    <source>
        <dbReference type="SAM" id="Phobius"/>
    </source>
</evidence>
<evidence type="ECO:0000313" key="3">
    <source>
        <dbReference type="EMBL" id="GHI79322.1"/>
    </source>
</evidence>
<reference evidence="4" key="1">
    <citation type="submission" date="2023-07" db="EMBL/GenBank/DDBJ databases">
        <title>Whole genome shotgun sequence of Streptomyces spororaveus NBRC 15456.</title>
        <authorList>
            <person name="Komaki H."/>
            <person name="Tamura T."/>
        </authorList>
    </citation>
    <scope>NUCLEOTIDE SEQUENCE [LARGE SCALE GENOMIC DNA]</scope>
    <source>
        <strain evidence="4">NBRC 15456</strain>
    </source>
</reference>
<keyword evidence="2" id="KW-0472">Membrane</keyword>
<sequence length="329" mass="34541">MSEQTTTGTEPGREQEPEAGLVPGPTAGPAPRTPESPEAAAAAASDAPAPEAAQEVAPEAAPIAPKDRRRLFAALRWTAAVAVFAVVGAGVAYGITLPERTRIPGLSTTDDGRWTFPALSQPALPAGAPLAQGPDNKEETHYAQLTGLLLPAPEGAKADDAVKADKDGAVSADVFLEEYAPDVREKLKQSLEWDGLRQITGRGWTMPDGTRTHVYLLRFHASGFVDAFKGCDTNARLNGVSALELDDVWTGVKGTQSAIVPLRFPGSGMAGESEVSVYQEIKPVLGGEQTKVGCLQSGDVLGMVIQTRKGEVASVPFHQSVILQSQLLS</sequence>
<keyword evidence="2" id="KW-0812">Transmembrane</keyword>
<accession>A0ABQ3TH36</accession>
<keyword evidence="2" id="KW-1133">Transmembrane helix</keyword>
<evidence type="ECO:0000313" key="4">
    <source>
        <dbReference type="Proteomes" id="UP000608522"/>
    </source>
</evidence>
<dbReference type="EMBL" id="BNED01000005">
    <property type="protein sequence ID" value="GHI79322.1"/>
    <property type="molecule type" value="Genomic_DNA"/>
</dbReference>
<dbReference type="Proteomes" id="UP000608522">
    <property type="component" value="Unassembled WGS sequence"/>
</dbReference>
<feature type="transmembrane region" description="Helical" evidence="2">
    <location>
        <begin position="74"/>
        <end position="95"/>
    </location>
</feature>
<feature type="region of interest" description="Disordered" evidence="1">
    <location>
        <begin position="1"/>
        <end position="61"/>
    </location>
</feature>
<gene>
    <name evidence="3" type="ORF">Sspor_48830</name>
</gene>
<name>A0ABQ3TH36_9ACTN</name>
<protein>
    <submittedName>
        <fullName evidence="3">Uncharacterized protein</fullName>
    </submittedName>
</protein>
<keyword evidence="4" id="KW-1185">Reference proteome</keyword>
<evidence type="ECO:0000256" key="1">
    <source>
        <dbReference type="SAM" id="MobiDB-lite"/>
    </source>
</evidence>
<proteinExistence type="predicted"/>